<evidence type="ECO:0000313" key="2">
    <source>
        <dbReference type="EMBL" id="MCZ4587673.1"/>
    </source>
</evidence>
<dbReference type="Proteomes" id="UP001231166">
    <property type="component" value="Plasmid pRho-VOC14-C342"/>
</dbReference>
<sequence>MREGKSVRLFLAEGSMGGLVTAEIMNWTGHVLAVQRSGLSELLKRSESNRTGVYVLIGEDPDSVGGQKVYIGEGDDVSRRLKDHEGKKEFWDRVVVLTSKDSNLTKAHVRFLEAKLIEMARGANRSEVTNGNNGTTGTEGLLPEADRSDMQYYLSQAQIVLPVLQVNVFRSTAAPAAPFTGEPSALDDASQVVFVAGLKGEQWALAHEVDGEFTVLEGSRAKLWSGTTTSYMALQQKLINDGTLRPDAEPNWLIFTHDQVFTSASAASATVLGRNSNGKLEWKLKGTSTTYAQWLAKQAEAV</sequence>
<dbReference type="InterPro" id="IPR025579">
    <property type="entry name" value="DUF4357"/>
</dbReference>
<keyword evidence="3" id="KW-0614">Plasmid</keyword>
<protein>
    <submittedName>
        <fullName evidence="3">GIY-YIG nuclease family protein</fullName>
    </submittedName>
</protein>
<dbReference type="Proteomes" id="UP001066327">
    <property type="component" value="Unassembled WGS sequence"/>
</dbReference>
<dbReference type="PROSITE" id="PS50164">
    <property type="entry name" value="GIY_YIG"/>
    <property type="match status" value="1"/>
</dbReference>
<geneLocation type="plasmid" evidence="3 5">
    <name>pRho-VOC14-C342</name>
</geneLocation>
<reference evidence="3" key="2">
    <citation type="submission" date="2023-07" db="EMBL/GenBank/DDBJ databases">
        <title>Genomic analysis of Rhodococcus opacus VOC-14 with glycol ethers degradation activity.</title>
        <authorList>
            <person name="Narkevich D.A."/>
            <person name="Hlushen A.M."/>
            <person name="Akhremchuk A.E."/>
            <person name="Sikolenko M.A."/>
            <person name="Valentovich L.N."/>
        </authorList>
    </citation>
    <scope>NUCLEOTIDE SEQUENCE</scope>
    <source>
        <strain evidence="3">VOC-14</strain>
        <plasmid evidence="3">pRho-VOC14-C342</plasmid>
    </source>
</reference>
<dbReference type="RefSeq" id="WP_269592024.1">
    <property type="nucleotide sequence ID" value="NZ_CP130954.1"/>
</dbReference>
<dbReference type="InterPro" id="IPR000305">
    <property type="entry name" value="GIY-YIG_endonuc"/>
</dbReference>
<reference evidence="2" key="1">
    <citation type="submission" date="2022-12" db="EMBL/GenBank/DDBJ databases">
        <authorList>
            <person name="Krivoruchko A.V."/>
            <person name="Elkin A."/>
        </authorList>
    </citation>
    <scope>NUCLEOTIDE SEQUENCE</scope>
    <source>
        <strain evidence="2">IEGM 249</strain>
    </source>
</reference>
<evidence type="ECO:0000313" key="5">
    <source>
        <dbReference type="Proteomes" id="UP001231166"/>
    </source>
</evidence>
<dbReference type="CDD" id="cd10447">
    <property type="entry name" value="GIY-YIG_unchar_2"/>
    <property type="match status" value="1"/>
</dbReference>
<evidence type="ECO:0000313" key="3">
    <source>
        <dbReference type="EMBL" id="WLF51331.1"/>
    </source>
</evidence>
<dbReference type="EMBL" id="CP130954">
    <property type="protein sequence ID" value="WLF51331.1"/>
    <property type="molecule type" value="Genomic_DNA"/>
</dbReference>
<dbReference type="EMBL" id="JAPWIS010000017">
    <property type="protein sequence ID" value="MCZ4587673.1"/>
    <property type="molecule type" value="Genomic_DNA"/>
</dbReference>
<feature type="domain" description="GIY-YIG" evidence="1">
    <location>
        <begin position="49"/>
        <end position="131"/>
    </location>
</feature>
<proteinExistence type="predicted"/>
<gene>
    <name evidence="2" type="ORF">O4328_28965</name>
    <name evidence="3" type="ORF">Q5707_38875</name>
</gene>
<keyword evidence="4" id="KW-1185">Reference proteome</keyword>
<name>A0AAX3YSI3_RHOOP</name>
<evidence type="ECO:0000259" key="1">
    <source>
        <dbReference type="PROSITE" id="PS50164"/>
    </source>
</evidence>
<dbReference type="AlphaFoldDB" id="A0AAX3YSI3"/>
<organism evidence="3 5">
    <name type="scientific">Rhodococcus opacus</name>
    <name type="common">Nocardia opaca</name>
    <dbReference type="NCBI Taxonomy" id="37919"/>
    <lineage>
        <taxon>Bacteria</taxon>
        <taxon>Bacillati</taxon>
        <taxon>Actinomycetota</taxon>
        <taxon>Actinomycetes</taxon>
        <taxon>Mycobacteriales</taxon>
        <taxon>Nocardiaceae</taxon>
        <taxon>Rhodococcus</taxon>
    </lineage>
</organism>
<dbReference type="Pfam" id="PF14267">
    <property type="entry name" value="DUF4357"/>
    <property type="match status" value="1"/>
</dbReference>
<accession>A0AAX3YSI3</accession>
<evidence type="ECO:0000313" key="4">
    <source>
        <dbReference type="Proteomes" id="UP001066327"/>
    </source>
</evidence>